<evidence type="ECO:0000256" key="8">
    <source>
        <dbReference type="SAM" id="Phobius"/>
    </source>
</evidence>
<dbReference type="PROSITE" id="PS50109">
    <property type="entry name" value="HIS_KIN"/>
    <property type="match status" value="1"/>
</dbReference>
<evidence type="ECO:0000313" key="11">
    <source>
        <dbReference type="EMBL" id="MCW6036173.1"/>
    </source>
</evidence>
<evidence type="ECO:0000313" key="12">
    <source>
        <dbReference type="Proteomes" id="UP001526426"/>
    </source>
</evidence>
<dbReference type="Pfam" id="PF00672">
    <property type="entry name" value="HAMP"/>
    <property type="match status" value="1"/>
</dbReference>
<dbReference type="CDD" id="cd16922">
    <property type="entry name" value="HATPase_EvgS-ArcB-TorS-like"/>
    <property type="match status" value="1"/>
</dbReference>
<dbReference type="InterPro" id="IPR036890">
    <property type="entry name" value="HATPase_C_sf"/>
</dbReference>
<dbReference type="SMART" id="SM00387">
    <property type="entry name" value="HATPase_c"/>
    <property type="match status" value="1"/>
</dbReference>
<dbReference type="Pfam" id="PF02518">
    <property type="entry name" value="HATPase_c"/>
    <property type="match status" value="1"/>
</dbReference>
<keyword evidence="8" id="KW-0812">Transmembrane</keyword>
<feature type="domain" description="HAMP" evidence="10">
    <location>
        <begin position="91"/>
        <end position="143"/>
    </location>
</feature>
<dbReference type="PANTHER" id="PTHR43711:SF1">
    <property type="entry name" value="HISTIDINE KINASE 1"/>
    <property type="match status" value="1"/>
</dbReference>
<dbReference type="Gene3D" id="1.10.287.130">
    <property type="match status" value="1"/>
</dbReference>
<dbReference type="GO" id="GO:0016301">
    <property type="term" value="F:kinase activity"/>
    <property type="evidence" value="ECO:0007669"/>
    <property type="project" value="UniProtKB-KW"/>
</dbReference>
<name>A0ABT3L3U5_9CYAN</name>
<dbReference type="EC" id="2.7.13.3" evidence="3"/>
<dbReference type="InterPro" id="IPR005467">
    <property type="entry name" value="His_kinase_dom"/>
</dbReference>
<evidence type="ECO:0000259" key="10">
    <source>
        <dbReference type="PROSITE" id="PS50885"/>
    </source>
</evidence>
<evidence type="ECO:0000256" key="1">
    <source>
        <dbReference type="ARBA" id="ARBA00000085"/>
    </source>
</evidence>
<keyword evidence="4" id="KW-0597">Phosphoprotein</keyword>
<evidence type="ECO:0000256" key="2">
    <source>
        <dbReference type="ARBA" id="ARBA00004370"/>
    </source>
</evidence>
<keyword evidence="12" id="KW-1185">Reference proteome</keyword>
<evidence type="ECO:0000256" key="5">
    <source>
        <dbReference type="ARBA" id="ARBA00022679"/>
    </source>
</evidence>
<reference evidence="11 12" key="1">
    <citation type="submission" date="2021-08" db="EMBL/GenBank/DDBJ databases">
        <title>Draft genome sequence of Spirulina subsalsa with high tolerance to salinity and hype-accumulation of phycocyanin.</title>
        <authorList>
            <person name="Pei H."/>
            <person name="Jiang L."/>
        </authorList>
    </citation>
    <scope>NUCLEOTIDE SEQUENCE [LARGE SCALE GENOMIC DNA]</scope>
    <source>
        <strain evidence="11 12">FACHB-351</strain>
    </source>
</reference>
<keyword evidence="6 11" id="KW-0418">Kinase</keyword>
<feature type="domain" description="Histidine kinase" evidence="9">
    <location>
        <begin position="151"/>
        <end position="364"/>
    </location>
</feature>
<gene>
    <name evidence="11" type="ORF">K4A83_07790</name>
</gene>
<evidence type="ECO:0000256" key="6">
    <source>
        <dbReference type="ARBA" id="ARBA00022777"/>
    </source>
</evidence>
<comment type="catalytic activity">
    <reaction evidence="1">
        <text>ATP + protein L-histidine = ADP + protein N-phospho-L-histidine.</text>
        <dbReference type="EC" id="2.7.13.3"/>
    </reaction>
</comment>
<dbReference type="SMART" id="SM00304">
    <property type="entry name" value="HAMP"/>
    <property type="match status" value="1"/>
</dbReference>
<dbReference type="PROSITE" id="PS50885">
    <property type="entry name" value="HAMP"/>
    <property type="match status" value="1"/>
</dbReference>
<evidence type="ECO:0000256" key="7">
    <source>
        <dbReference type="ARBA" id="ARBA00023012"/>
    </source>
</evidence>
<dbReference type="Pfam" id="PF00512">
    <property type="entry name" value="HisKA"/>
    <property type="match status" value="1"/>
</dbReference>
<keyword evidence="8" id="KW-0472">Membrane</keyword>
<dbReference type="CDD" id="cd06225">
    <property type="entry name" value="HAMP"/>
    <property type="match status" value="1"/>
</dbReference>
<dbReference type="RefSeq" id="WP_265263912.1">
    <property type="nucleotide sequence ID" value="NZ_JAIHOM010000029.1"/>
</dbReference>
<proteinExistence type="predicted"/>
<dbReference type="EMBL" id="JAIHOM010000029">
    <property type="protein sequence ID" value="MCW6036173.1"/>
    <property type="molecule type" value="Genomic_DNA"/>
</dbReference>
<dbReference type="InterPro" id="IPR050736">
    <property type="entry name" value="Sensor_HK_Regulatory"/>
</dbReference>
<evidence type="ECO:0000256" key="4">
    <source>
        <dbReference type="ARBA" id="ARBA00022553"/>
    </source>
</evidence>
<dbReference type="InterPro" id="IPR036097">
    <property type="entry name" value="HisK_dim/P_sf"/>
</dbReference>
<dbReference type="CDD" id="cd00082">
    <property type="entry name" value="HisKA"/>
    <property type="match status" value="1"/>
</dbReference>
<dbReference type="Proteomes" id="UP001526426">
    <property type="component" value="Unassembled WGS sequence"/>
</dbReference>
<evidence type="ECO:0000256" key="3">
    <source>
        <dbReference type="ARBA" id="ARBA00012438"/>
    </source>
</evidence>
<protein>
    <recommendedName>
        <fullName evidence="3">histidine kinase</fullName>
        <ecNumber evidence="3">2.7.13.3</ecNumber>
    </recommendedName>
</protein>
<keyword evidence="8" id="KW-1133">Transmembrane helix</keyword>
<dbReference type="InterPro" id="IPR003594">
    <property type="entry name" value="HATPase_dom"/>
</dbReference>
<dbReference type="Gene3D" id="6.10.340.10">
    <property type="match status" value="1"/>
</dbReference>
<dbReference type="InterPro" id="IPR003661">
    <property type="entry name" value="HisK_dim/P_dom"/>
</dbReference>
<dbReference type="SMART" id="SM00388">
    <property type="entry name" value="HisKA"/>
    <property type="match status" value="1"/>
</dbReference>
<comment type="subcellular location">
    <subcellularLocation>
        <location evidence="2">Membrane</location>
    </subcellularLocation>
</comment>
<organism evidence="11 12">
    <name type="scientific">Spirulina subsalsa FACHB-351</name>
    <dbReference type="NCBI Taxonomy" id="234711"/>
    <lineage>
        <taxon>Bacteria</taxon>
        <taxon>Bacillati</taxon>
        <taxon>Cyanobacteriota</taxon>
        <taxon>Cyanophyceae</taxon>
        <taxon>Spirulinales</taxon>
        <taxon>Spirulinaceae</taxon>
        <taxon>Spirulina</taxon>
    </lineage>
</organism>
<dbReference type="PANTHER" id="PTHR43711">
    <property type="entry name" value="TWO-COMPONENT HISTIDINE KINASE"/>
    <property type="match status" value="1"/>
</dbReference>
<dbReference type="InterPro" id="IPR004358">
    <property type="entry name" value="Sig_transdc_His_kin-like_C"/>
</dbReference>
<sequence>MAKFNLRTRLFFSHLLVMVVGLGSFTLIARYFSPRFFVLRLEQLEQRGFLTIRLARTYLVEGFESAWNRSTIWSFVVGSSASGVVSYWASRRIIKPLQNITEITEKFAEGNLQARVPSSEIAELQKLSNSFNRMAQSLEGVEQRRRELIGDLTHELRTPLTVVRGYLEELADGSIDGSPELYLRLVKETRRLERLANDLQEISKAEAGYLPIQLKPFNLLPLLESLVERFKDQLLNDNPVLVLETEGELPRVIADSDRTEQILVNLIGNAIRYTEEGQITLTTWQTGDRLWVAVTDTGIGISEADLPYVFERFWRADRSRSRIRSGTGLGLAITRRLVELQNGQIEVESELGKGSTFRFCLPLA</sequence>
<dbReference type="InterPro" id="IPR003660">
    <property type="entry name" value="HAMP_dom"/>
</dbReference>
<dbReference type="SUPFAM" id="SSF158472">
    <property type="entry name" value="HAMP domain-like"/>
    <property type="match status" value="1"/>
</dbReference>
<dbReference type="SUPFAM" id="SSF55874">
    <property type="entry name" value="ATPase domain of HSP90 chaperone/DNA topoisomerase II/histidine kinase"/>
    <property type="match status" value="1"/>
</dbReference>
<dbReference type="PRINTS" id="PR00344">
    <property type="entry name" value="BCTRLSENSOR"/>
</dbReference>
<dbReference type="Gene3D" id="3.30.565.10">
    <property type="entry name" value="Histidine kinase-like ATPase, C-terminal domain"/>
    <property type="match status" value="1"/>
</dbReference>
<feature type="transmembrane region" description="Helical" evidence="8">
    <location>
        <begin position="12"/>
        <end position="32"/>
    </location>
</feature>
<evidence type="ECO:0000259" key="9">
    <source>
        <dbReference type="PROSITE" id="PS50109"/>
    </source>
</evidence>
<accession>A0ABT3L3U5</accession>
<keyword evidence="7" id="KW-0902">Two-component regulatory system</keyword>
<dbReference type="SUPFAM" id="SSF47384">
    <property type="entry name" value="Homodimeric domain of signal transducing histidine kinase"/>
    <property type="match status" value="1"/>
</dbReference>
<keyword evidence="5" id="KW-0808">Transferase</keyword>
<comment type="caution">
    <text evidence="11">The sequence shown here is derived from an EMBL/GenBank/DDBJ whole genome shotgun (WGS) entry which is preliminary data.</text>
</comment>